<organism evidence="7">
    <name type="scientific">uncultured Eubacteriales bacterium</name>
    <dbReference type="NCBI Taxonomy" id="172733"/>
    <lineage>
        <taxon>Bacteria</taxon>
        <taxon>Bacillati</taxon>
        <taxon>Bacillota</taxon>
        <taxon>Clostridia</taxon>
        <taxon>Eubacteriales</taxon>
        <taxon>environmental samples</taxon>
    </lineage>
</organism>
<dbReference type="NCBIfam" id="TIGR00003">
    <property type="entry name" value="copper ion binding protein"/>
    <property type="match status" value="1"/>
</dbReference>
<dbReference type="InterPro" id="IPR049740">
    <property type="entry name" value="CopZ"/>
</dbReference>
<dbReference type="PROSITE" id="PS01047">
    <property type="entry name" value="HMA_1"/>
    <property type="match status" value="1"/>
</dbReference>
<keyword evidence="3" id="KW-0479">Metal-binding</keyword>
<evidence type="ECO:0000259" key="6">
    <source>
        <dbReference type="PROSITE" id="PS50846"/>
    </source>
</evidence>
<dbReference type="InterPro" id="IPR017969">
    <property type="entry name" value="Heavy-metal-associated_CS"/>
</dbReference>
<dbReference type="GO" id="GO:0005737">
    <property type="term" value="C:cytoplasm"/>
    <property type="evidence" value="ECO:0007669"/>
    <property type="project" value="UniProtKB-SubCell"/>
</dbReference>
<evidence type="ECO:0000256" key="1">
    <source>
        <dbReference type="ARBA" id="ARBA00004496"/>
    </source>
</evidence>
<dbReference type="CDD" id="cd00371">
    <property type="entry name" value="HMA"/>
    <property type="match status" value="1"/>
</dbReference>
<dbReference type="InterPro" id="IPR000428">
    <property type="entry name" value="Cu-bd"/>
</dbReference>
<dbReference type="PRINTS" id="PR00944">
    <property type="entry name" value="CUEXPORT"/>
</dbReference>
<dbReference type="EMBL" id="FLUN01000001">
    <property type="protein sequence ID" value="SBV97860.1"/>
    <property type="molecule type" value="Genomic_DNA"/>
</dbReference>
<keyword evidence="5" id="KW-0143">Chaperone</keyword>
<protein>
    <submittedName>
        <fullName evidence="7">Copper chaperone CopZ</fullName>
    </submittedName>
</protein>
<name>A0A212JEK8_9FIRM</name>
<dbReference type="InterPro" id="IPR036163">
    <property type="entry name" value="HMA_dom_sf"/>
</dbReference>
<gene>
    <name evidence="7" type="primary">copZ</name>
    <name evidence="7" type="ORF">KL86CLO1_10967</name>
</gene>
<evidence type="ECO:0000256" key="4">
    <source>
        <dbReference type="ARBA" id="ARBA00023008"/>
    </source>
</evidence>
<dbReference type="PROSITE" id="PS50846">
    <property type="entry name" value="HMA_2"/>
    <property type="match status" value="1"/>
</dbReference>
<proteinExistence type="predicted"/>
<evidence type="ECO:0000256" key="3">
    <source>
        <dbReference type="ARBA" id="ARBA00022723"/>
    </source>
</evidence>
<reference evidence="7" key="1">
    <citation type="submission" date="2016-04" db="EMBL/GenBank/DDBJ databases">
        <authorList>
            <person name="Evans L.H."/>
            <person name="Alamgir A."/>
            <person name="Owens N."/>
            <person name="Weber N.D."/>
            <person name="Virtaneva K."/>
            <person name="Barbian K."/>
            <person name="Babar A."/>
            <person name="Rosenke K."/>
        </authorList>
    </citation>
    <scope>NUCLEOTIDE SEQUENCE</scope>
    <source>
        <strain evidence="7">86</strain>
    </source>
</reference>
<dbReference type="SUPFAM" id="SSF55008">
    <property type="entry name" value="HMA, heavy metal-associated domain"/>
    <property type="match status" value="1"/>
</dbReference>
<evidence type="ECO:0000256" key="2">
    <source>
        <dbReference type="ARBA" id="ARBA00022490"/>
    </source>
</evidence>
<dbReference type="GO" id="GO:0006825">
    <property type="term" value="P:copper ion transport"/>
    <property type="evidence" value="ECO:0007669"/>
    <property type="project" value="InterPro"/>
</dbReference>
<accession>A0A212JEK8</accession>
<keyword evidence="4" id="KW-0186">Copper</keyword>
<dbReference type="Pfam" id="PF00403">
    <property type="entry name" value="HMA"/>
    <property type="match status" value="1"/>
</dbReference>
<dbReference type="AlphaFoldDB" id="A0A212JEK8"/>
<dbReference type="InterPro" id="IPR006122">
    <property type="entry name" value="HMA_Cu_ion-bd"/>
</dbReference>
<dbReference type="GO" id="GO:0005507">
    <property type="term" value="F:copper ion binding"/>
    <property type="evidence" value="ECO:0007669"/>
    <property type="project" value="InterPro"/>
</dbReference>
<sequence>MEQTILKVDGMSCEHCVKAITKAVGALPGIENVSVDLNGKTVTVTYDPTQSPLDTIKAEIDDQGYEIVG</sequence>
<dbReference type="InterPro" id="IPR006121">
    <property type="entry name" value="HMA_dom"/>
</dbReference>
<dbReference type="NCBIfam" id="NF033795">
    <property type="entry name" value="chaper_CopZ_Bs"/>
    <property type="match status" value="1"/>
</dbReference>
<evidence type="ECO:0000313" key="7">
    <source>
        <dbReference type="EMBL" id="SBV97860.1"/>
    </source>
</evidence>
<keyword evidence="2" id="KW-0963">Cytoplasm</keyword>
<dbReference type="FunFam" id="3.30.70.100:FF:000001">
    <property type="entry name" value="ATPase copper transporting beta"/>
    <property type="match status" value="1"/>
</dbReference>
<feature type="domain" description="HMA" evidence="6">
    <location>
        <begin position="2"/>
        <end position="68"/>
    </location>
</feature>
<comment type="subcellular location">
    <subcellularLocation>
        <location evidence="1">Cytoplasm</location>
    </subcellularLocation>
</comment>
<evidence type="ECO:0000256" key="5">
    <source>
        <dbReference type="ARBA" id="ARBA00023186"/>
    </source>
</evidence>
<dbReference type="Gene3D" id="3.30.70.100">
    <property type="match status" value="1"/>
</dbReference>